<gene>
    <name evidence="2" type="ORF">HQ394_06935</name>
</gene>
<dbReference type="EMBL" id="CP053923">
    <property type="protein sequence ID" value="QNT71179.1"/>
    <property type="molecule type" value="Genomic_DNA"/>
</dbReference>
<dbReference type="KEGG" id="dvn:HQ394_06935"/>
<organism evidence="2 3">
    <name type="scientific">Defluviicoccus vanus</name>
    <dbReference type="NCBI Taxonomy" id="111831"/>
    <lineage>
        <taxon>Bacteria</taxon>
        <taxon>Pseudomonadati</taxon>
        <taxon>Pseudomonadota</taxon>
        <taxon>Alphaproteobacteria</taxon>
        <taxon>Rhodospirillales</taxon>
        <taxon>Rhodospirillaceae</taxon>
        <taxon>Defluviicoccus</taxon>
    </lineage>
</organism>
<feature type="domain" description="DUF6362" evidence="1">
    <location>
        <begin position="23"/>
        <end position="120"/>
    </location>
</feature>
<accession>A0A7H1N643</accession>
<dbReference type="InterPro" id="IPR013324">
    <property type="entry name" value="RNA_pol_sigma_r3/r4-like"/>
</dbReference>
<proteinExistence type="predicted"/>
<reference evidence="2 3" key="1">
    <citation type="submission" date="2020-05" db="EMBL/GenBank/DDBJ databases">
        <title>Complete closed genome sequence of Defluviicoccus vanus.</title>
        <authorList>
            <person name="Bessarab I."/>
            <person name="Arumugam K."/>
            <person name="Maszenan A.M."/>
            <person name="Seviour R.J."/>
            <person name="Williams R.B."/>
        </authorList>
    </citation>
    <scope>NUCLEOTIDE SEQUENCE [LARGE SCALE GENOMIC DNA]</scope>
    <source>
        <strain evidence="2 3">Ben 114</strain>
    </source>
</reference>
<dbReference type="AlphaFoldDB" id="A0A7H1N643"/>
<name>A0A7H1N643_9PROT</name>
<dbReference type="Pfam" id="PF19889">
    <property type="entry name" value="DUF6362"/>
    <property type="match status" value="1"/>
</dbReference>
<evidence type="ECO:0000259" key="1">
    <source>
        <dbReference type="Pfam" id="PF19889"/>
    </source>
</evidence>
<protein>
    <submittedName>
        <fullName evidence="2">Helix-turn-helix domain-containing protein</fullName>
    </submittedName>
</protein>
<keyword evidence="3" id="KW-1185">Reference proteome</keyword>
<evidence type="ECO:0000313" key="3">
    <source>
        <dbReference type="Proteomes" id="UP000516369"/>
    </source>
</evidence>
<dbReference type="InterPro" id="IPR045942">
    <property type="entry name" value="DUF6362"/>
</dbReference>
<evidence type="ECO:0000313" key="2">
    <source>
        <dbReference type="EMBL" id="QNT71179.1"/>
    </source>
</evidence>
<sequence>MPELAWTPKAVADALEEAAQTLRRLPSVRVRGYISAWPPIIRDFWEAYGWHDVEVRLGPPAPDAIDRMDEVLRWLHSLEPNEVRLVWLRAEGVRWKSIAHRFGMDRSTAWRHWSCALIKVAAHLNGTRATKTLQQNRLRQEHTNLA</sequence>
<dbReference type="Proteomes" id="UP000516369">
    <property type="component" value="Chromosome"/>
</dbReference>
<dbReference type="SUPFAM" id="SSF88659">
    <property type="entry name" value="Sigma3 and sigma4 domains of RNA polymerase sigma factors"/>
    <property type="match status" value="1"/>
</dbReference>